<dbReference type="InterPro" id="IPR049117">
    <property type="entry name" value="pulA_all-beta"/>
</dbReference>
<dbReference type="InterPro" id="IPR013780">
    <property type="entry name" value="Glyco_hydro_b"/>
</dbReference>
<dbReference type="PANTHER" id="PTHR43002">
    <property type="entry name" value="GLYCOGEN DEBRANCHING ENZYME"/>
    <property type="match status" value="1"/>
</dbReference>
<dbReference type="Gene3D" id="3.20.20.80">
    <property type="entry name" value="Glycosidases"/>
    <property type="match status" value="1"/>
</dbReference>
<feature type="domain" description="Glycosyl hydrolase family 13 catalytic" evidence="2">
    <location>
        <begin position="162"/>
        <end position="568"/>
    </location>
</feature>
<dbReference type="Pfam" id="PF21653">
    <property type="entry name" value="pulA_all-beta"/>
    <property type="match status" value="1"/>
</dbReference>
<dbReference type="PROSITE" id="PS51257">
    <property type="entry name" value="PROKAR_LIPOPROTEIN"/>
    <property type="match status" value="1"/>
</dbReference>
<dbReference type="InterPro" id="IPR011840">
    <property type="entry name" value="PulA_typeI"/>
</dbReference>
<gene>
    <name evidence="3" type="primary">pulA</name>
    <name evidence="3" type="ORF">DDY73_07500</name>
</gene>
<dbReference type="Pfam" id="PF00128">
    <property type="entry name" value="Alpha-amylase"/>
    <property type="match status" value="1"/>
</dbReference>
<evidence type="ECO:0000313" key="4">
    <source>
        <dbReference type="Proteomes" id="UP000262954"/>
    </source>
</evidence>
<dbReference type="Proteomes" id="UP000262954">
    <property type="component" value="Unassembled WGS sequence"/>
</dbReference>
<dbReference type="InterPro" id="IPR013783">
    <property type="entry name" value="Ig-like_fold"/>
</dbReference>
<dbReference type="NCBIfam" id="TIGR02104">
    <property type="entry name" value="pulA_typeI"/>
    <property type="match status" value="1"/>
</dbReference>
<proteinExistence type="inferred from homology"/>
<reference evidence="3 4" key="1">
    <citation type="journal article" date="2018" name="Nat. Biotechnol.">
        <title>A standardized bacterial taxonomy based on genome phylogeny substantially revises the tree of life.</title>
        <authorList>
            <person name="Parks D.H."/>
            <person name="Chuvochina M."/>
            <person name="Waite D.W."/>
            <person name="Rinke C."/>
            <person name="Skarshewski A."/>
            <person name="Chaumeil P.A."/>
            <person name="Hugenholtz P."/>
        </authorList>
    </citation>
    <scope>NUCLEOTIDE SEQUENCE [LARGE SCALE GENOMIC DNA]</scope>
    <source>
        <strain evidence="3">UBA11482</strain>
    </source>
</reference>
<dbReference type="Gene3D" id="2.60.40.1180">
    <property type="entry name" value="Golgi alpha-mannosidase II"/>
    <property type="match status" value="1"/>
</dbReference>
<dbReference type="Gene3D" id="2.60.40.10">
    <property type="entry name" value="Immunoglobulins"/>
    <property type="match status" value="1"/>
</dbReference>
<evidence type="ECO:0000256" key="1">
    <source>
        <dbReference type="ARBA" id="ARBA00008061"/>
    </source>
</evidence>
<protein>
    <submittedName>
        <fullName evidence="3">Type I pullulanase</fullName>
    </submittedName>
</protein>
<evidence type="ECO:0000259" key="2">
    <source>
        <dbReference type="SMART" id="SM00642"/>
    </source>
</evidence>
<dbReference type="InterPro" id="IPR017853">
    <property type="entry name" value="GH"/>
</dbReference>
<dbReference type="SMART" id="SM00642">
    <property type="entry name" value="Aamy"/>
    <property type="match status" value="1"/>
</dbReference>
<dbReference type="GO" id="GO:0004553">
    <property type="term" value="F:hydrolase activity, hydrolyzing O-glycosyl compounds"/>
    <property type="evidence" value="ECO:0007669"/>
    <property type="project" value="InterPro"/>
</dbReference>
<accession>A0A354M2U9</accession>
<name>A0A354M2U9_9BACT</name>
<dbReference type="InterPro" id="IPR006047">
    <property type="entry name" value="GH13_cat_dom"/>
</dbReference>
<dbReference type="SUPFAM" id="SSF51445">
    <property type="entry name" value="(Trans)glycosidases"/>
    <property type="match status" value="1"/>
</dbReference>
<dbReference type="Pfam" id="PF02922">
    <property type="entry name" value="CBM_48"/>
    <property type="match status" value="1"/>
</dbReference>
<dbReference type="CDD" id="cd11341">
    <property type="entry name" value="AmyAc_Pullulanase_LD-like"/>
    <property type="match status" value="1"/>
</dbReference>
<dbReference type="EMBL" id="DNWC01000096">
    <property type="protein sequence ID" value="HBJ08838.1"/>
    <property type="molecule type" value="Genomic_DNA"/>
</dbReference>
<sequence>MKWFTFSLFAIFMFVISSCNHRQSAYKSYEDYPAYVGDDLGVTVADGKTRFVLWTPTAEAVQIRIYDNGENGDPERIITMDKDVDTGVFRAVVSEELYGKYYTYRILKDEKWLSETPGIWAKAVGVNGNRGAIIRMQDTDPEGWDKDIRPPLKNFTDIILYEMHYRDFSIDSTSGIKNKGKFLALTERGTVNPEGLKTGIDHLKELGITHVHLLPSFDFGSIDETKLYENKYNWGYDPKNYNVPEGSYSTDPYKPETRIREMKQMIQVLHKNGIRVIMDVVYNHTYVTDGSNFNLTVPGYYYRHNPDGTYSDASYCGNETASEREMVRRYIVQSALYWVKEYHIDGFRFDLMGIHDLETMNMLRDSLNRIDLSIFVYGEGWTAGPSPYPQELRAMKTNAPQMPGIAVFNDDVRDAVKGSFKKDENRGFATGKSGLEESVKFGIVAATQHPQIDYSQINYSTSPYALYPSQSINYVSSHDDLCLVDKLIVSLPENTSESDLLRYDKLAQTIIFTSQGIPFMFNGEEVFRSKKLVHNSFESPDSINQINWANKSIYYDLFDYYKKLIALRKKHSAFRMVTTTDIQSNLHFEEHLPENVIAYRLNGKAAGDIWSEIFVAFNGNNSLQEISIPDGNWTIVCLDGKIDEAGISSISGNKINLPRSSVVILKR</sequence>
<dbReference type="AlphaFoldDB" id="A0A354M2U9"/>
<dbReference type="CDD" id="cd02860">
    <property type="entry name" value="E_set_Pullulanase"/>
    <property type="match status" value="1"/>
</dbReference>
<dbReference type="GO" id="GO:0005975">
    <property type="term" value="P:carbohydrate metabolic process"/>
    <property type="evidence" value="ECO:0007669"/>
    <property type="project" value="InterPro"/>
</dbReference>
<comment type="caution">
    <text evidence="3">The sequence shown here is derived from an EMBL/GenBank/DDBJ whole genome shotgun (WGS) entry which is preliminary data.</text>
</comment>
<comment type="similarity">
    <text evidence="1">Belongs to the glycosyl hydrolase 13 family.</text>
</comment>
<dbReference type="SUPFAM" id="SSF81296">
    <property type="entry name" value="E set domains"/>
    <property type="match status" value="1"/>
</dbReference>
<dbReference type="InterPro" id="IPR014756">
    <property type="entry name" value="Ig_E-set"/>
</dbReference>
<evidence type="ECO:0000313" key="3">
    <source>
        <dbReference type="EMBL" id="HBJ08838.1"/>
    </source>
</evidence>
<dbReference type="InterPro" id="IPR004193">
    <property type="entry name" value="Glyco_hydro_13_N"/>
</dbReference>
<organism evidence="3 4">
    <name type="scientific">Coprobacter fastidiosus</name>
    <dbReference type="NCBI Taxonomy" id="1099853"/>
    <lineage>
        <taxon>Bacteria</taxon>
        <taxon>Pseudomonadati</taxon>
        <taxon>Bacteroidota</taxon>
        <taxon>Bacteroidia</taxon>
        <taxon>Bacteroidales</taxon>
        <taxon>Barnesiellaceae</taxon>
        <taxon>Coprobacter</taxon>
    </lineage>
</organism>